<dbReference type="SUPFAM" id="SSF46785">
    <property type="entry name" value="Winged helix' DNA-binding domain"/>
    <property type="match status" value="2"/>
</dbReference>
<evidence type="ECO:0000256" key="3">
    <source>
        <dbReference type="ARBA" id="ARBA00022829"/>
    </source>
</evidence>
<organism evidence="6 7">
    <name type="scientific">Candidatus Glassbacteria bacterium RIFCSPLOWO2_12_FULL_58_11</name>
    <dbReference type="NCBI Taxonomy" id="1817867"/>
    <lineage>
        <taxon>Bacteria</taxon>
        <taxon>Candidatus Glassiibacteriota</taxon>
    </lineage>
</organism>
<evidence type="ECO:0000256" key="1">
    <source>
        <dbReference type="ARBA" id="ARBA00022490"/>
    </source>
</evidence>
<dbReference type="GO" id="GO:0051304">
    <property type="term" value="P:chromosome separation"/>
    <property type="evidence" value="ECO:0007669"/>
    <property type="project" value="InterPro"/>
</dbReference>
<dbReference type="AlphaFoldDB" id="A0A1F5YMY9"/>
<keyword evidence="2" id="KW-0132">Cell division</keyword>
<accession>A0A1F5YMY9</accession>
<keyword evidence="1" id="KW-0963">Cytoplasm</keyword>
<dbReference type="STRING" id="1817867.A3F83_11345"/>
<keyword evidence="4" id="KW-0131">Cell cycle</keyword>
<dbReference type="Gene3D" id="1.10.10.10">
    <property type="entry name" value="Winged helix-like DNA-binding domain superfamily/Winged helix DNA-binding domain"/>
    <property type="match status" value="2"/>
</dbReference>
<dbReference type="Pfam" id="PF04079">
    <property type="entry name" value="SMC_ScpB"/>
    <property type="match status" value="1"/>
</dbReference>
<keyword evidence="3" id="KW-0159">Chromosome partition</keyword>
<dbReference type="InterPro" id="IPR005234">
    <property type="entry name" value="ScpB_csome_segregation"/>
</dbReference>
<evidence type="ECO:0000256" key="2">
    <source>
        <dbReference type="ARBA" id="ARBA00022618"/>
    </source>
</evidence>
<dbReference type="PIRSF" id="PIRSF019345">
    <property type="entry name" value="ScpB"/>
    <property type="match status" value="1"/>
</dbReference>
<dbReference type="EMBL" id="MFIX01000207">
    <property type="protein sequence ID" value="OGG01550.1"/>
    <property type="molecule type" value="Genomic_DNA"/>
</dbReference>
<dbReference type="Proteomes" id="UP000179129">
    <property type="component" value="Unassembled WGS sequence"/>
</dbReference>
<sequence>MVKFTKDTIIEALLFASVDPVAAGKLAQAAGLEEAEALASIDTLNAQYEREGRAFRIMEISGGYQFRTLPELSEYLKGLARQIAAHRLSHASLETLAIVAYRQPISRVEIEKIRGVSASGVLKTLLEKRLITVCGRAQVLGRPLLYGTTADFLRYFGLADLSHLPRESELQVILSEQEGRMVSQVEPGEEDNGGPTDQQTLL</sequence>
<dbReference type="NCBIfam" id="TIGR00281">
    <property type="entry name" value="SMC-Scp complex subunit ScpB"/>
    <property type="match status" value="1"/>
</dbReference>
<proteinExistence type="predicted"/>
<evidence type="ECO:0000313" key="7">
    <source>
        <dbReference type="Proteomes" id="UP000179129"/>
    </source>
</evidence>
<dbReference type="PANTHER" id="PTHR34298:SF2">
    <property type="entry name" value="SEGREGATION AND CONDENSATION PROTEIN B"/>
    <property type="match status" value="1"/>
</dbReference>
<dbReference type="PANTHER" id="PTHR34298">
    <property type="entry name" value="SEGREGATION AND CONDENSATION PROTEIN B"/>
    <property type="match status" value="1"/>
</dbReference>
<name>A0A1F5YMY9_9BACT</name>
<protein>
    <submittedName>
        <fullName evidence="6">SMC-Scp complex subunit ScpB</fullName>
    </submittedName>
</protein>
<evidence type="ECO:0000256" key="5">
    <source>
        <dbReference type="SAM" id="MobiDB-lite"/>
    </source>
</evidence>
<dbReference type="InterPro" id="IPR036388">
    <property type="entry name" value="WH-like_DNA-bd_sf"/>
</dbReference>
<dbReference type="GO" id="GO:0051301">
    <property type="term" value="P:cell division"/>
    <property type="evidence" value="ECO:0007669"/>
    <property type="project" value="UniProtKB-KW"/>
</dbReference>
<feature type="region of interest" description="Disordered" evidence="5">
    <location>
        <begin position="181"/>
        <end position="202"/>
    </location>
</feature>
<gene>
    <name evidence="6" type="ORF">A3F83_11345</name>
</gene>
<evidence type="ECO:0000313" key="6">
    <source>
        <dbReference type="EMBL" id="OGG01550.1"/>
    </source>
</evidence>
<evidence type="ECO:0000256" key="4">
    <source>
        <dbReference type="ARBA" id="ARBA00023306"/>
    </source>
</evidence>
<dbReference type="InterPro" id="IPR036390">
    <property type="entry name" value="WH_DNA-bd_sf"/>
</dbReference>
<comment type="caution">
    <text evidence="6">The sequence shown here is derived from an EMBL/GenBank/DDBJ whole genome shotgun (WGS) entry which is preliminary data.</text>
</comment>
<reference evidence="6 7" key="1">
    <citation type="journal article" date="2016" name="Nat. Commun.">
        <title>Thousands of microbial genomes shed light on interconnected biogeochemical processes in an aquifer system.</title>
        <authorList>
            <person name="Anantharaman K."/>
            <person name="Brown C.T."/>
            <person name="Hug L.A."/>
            <person name="Sharon I."/>
            <person name="Castelle C.J."/>
            <person name="Probst A.J."/>
            <person name="Thomas B.C."/>
            <person name="Singh A."/>
            <person name="Wilkins M.J."/>
            <person name="Karaoz U."/>
            <person name="Brodie E.L."/>
            <person name="Williams K.H."/>
            <person name="Hubbard S.S."/>
            <person name="Banfield J.F."/>
        </authorList>
    </citation>
    <scope>NUCLEOTIDE SEQUENCE [LARGE SCALE GENOMIC DNA]</scope>
</reference>